<protein>
    <submittedName>
        <fullName evidence="2">Uncharacterized protein</fullName>
    </submittedName>
</protein>
<reference evidence="2" key="1">
    <citation type="submission" date="2016-09" db="EMBL/GenBank/DDBJ databases">
        <authorList>
            <person name="Hebert L."/>
            <person name="Moumen B."/>
        </authorList>
    </citation>
    <scope>NUCLEOTIDE SEQUENCE [LARGE SCALE GENOMIC DNA]</scope>
    <source>
        <strain evidence="2">OVI</strain>
    </source>
</reference>
<organism evidence="2 3">
    <name type="scientific">Trypanosoma equiperdum</name>
    <dbReference type="NCBI Taxonomy" id="5694"/>
    <lineage>
        <taxon>Eukaryota</taxon>
        <taxon>Discoba</taxon>
        <taxon>Euglenozoa</taxon>
        <taxon>Kinetoplastea</taxon>
        <taxon>Metakinetoplastina</taxon>
        <taxon>Trypanosomatida</taxon>
        <taxon>Trypanosomatidae</taxon>
        <taxon>Trypanosoma</taxon>
    </lineage>
</organism>
<evidence type="ECO:0000313" key="2">
    <source>
        <dbReference type="EMBL" id="SCU70365.1"/>
    </source>
</evidence>
<proteinExistence type="predicted"/>
<dbReference type="Proteomes" id="UP000195570">
    <property type="component" value="Unassembled WGS sequence"/>
</dbReference>
<accession>A0A1G4IE90</accession>
<gene>
    <name evidence="2" type="ORF">TEOVI_000193800</name>
</gene>
<dbReference type="RefSeq" id="XP_067081192.1">
    <property type="nucleotide sequence ID" value="XM_067225091.1"/>
</dbReference>
<sequence length="759" mass="85313">MTSLPSPALEEKRQQEHGAFLPPQFSVPMRAPVDGFPSEKDVIVPEVIRLCSKSSDGTGNARVYHGKEMLLNASPTLELPAEDAEALLTALRRHPRCAEIREELKGVNESYLEEAFGEEDAREDDTRRRVDYNAALAIMKSNSSKRLSMCTSCLTRGQHRHYYSWVKRYLEEGIIPNPTEDYPDLSTVIDLVQREQAAYRHKLKEEMIACEACKCETGYNKRTRSDEMPQQSHRACWNHNYIDEYVEQYAKQWLRYRLESQLLRGLLGGSSCGGGGGGVNFSEVICDLRKSIAASTGVKPTATLCERTRHLCAHRVAETIEERQSKGHTRVLPSAAVPPTLPLGVQWLNEREPALHTSNVAGAKVVEKDVSSQGQQQQEVAEARPPALPCKDIVGTFFTLRVCKSALFKLATAHLSSFRGEFCIPVSCTWSPSAQCLDISIEKPLPPSCESRRNISAMAMKRLVDAELRLPTRGRCSGPDGGESKCYSEVSFGADLAFLCMTNCVFDLKEPKPVFRLVKMEYNCKGYNTAPDDERTLLYENFSKKEVIYMWVLLHCNPTAALYVYRVNAYSSAVVGIEQFSSATLANQVLHEYSNDTEVQSAWSCLRDILSKLVATATRQYHQRERQHQEGMDEKSGNPEGCTFLLRKAKGHSEVSLCSVSSCYPTEPSVQDAVESFIEPAGQSVCRREYLSPCVWPFPDRIPFTYGPAPRACYTVNRTTEQRHNSEYYAKNDVWEHNLRYYTVGADGILWEQHLADGP</sequence>
<dbReference type="VEuPathDB" id="TriTrypDB:TEOVI_000193800"/>
<evidence type="ECO:0000313" key="3">
    <source>
        <dbReference type="Proteomes" id="UP000195570"/>
    </source>
</evidence>
<dbReference type="GeneID" id="92375878"/>
<dbReference type="AlphaFoldDB" id="A0A1G4IE90"/>
<name>A0A1G4IE90_TRYEQ</name>
<feature type="region of interest" description="Disordered" evidence="1">
    <location>
        <begin position="1"/>
        <end position="24"/>
    </location>
</feature>
<dbReference type="EMBL" id="CZPT02001421">
    <property type="protein sequence ID" value="SCU70365.1"/>
    <property type="molecule type" value="Genomic_DNA"/>
</dbReference>
<evidence type="ECO:0000256" key="1">
    <source>
        <dbReference type="SAM" id="MobiDB-lite"/>
    </source>
</evidence>
<comment type="caution">
    <text evidence="2">The sequence shown here is derived from an EMBL/GenBank/DDBJ whole genome shotgun (WGS) entry which is preliminary data.</text>
</comment>
<keyword evidence="3" id="KW-1185">Reference proteome</keyword>